<dbReference type="EMBL" id="MJAT01000022">
    <property type="protein sequence ID" value="OEH85388.1"/>
    <property type="molecule type" value="Genomic_DNA"/>
</dbReference>
<protein>
    <submittedName>
        <fullName evidence="2">Uncharacterized protein</fullName>
    </submittedName>
</protein>
<keyword evidence="3" id="KW-1185">Reference proteome</keyword>
<keyword evidence="1" id="KW-1133">Transmembrane helix</keyword>
<dbReference type="OrthoDB" id="9832546at2"/>
<evidence type="ECO:0000256" key="1">
    <source>
        <dbReference type="SAM" id="Phobius"/>
    </source>
</evidence>
<reference evidence="2 3" key="1">
    <citation type="submission" date="2016-09" db="EMBL/GenBank/DDBJ databases">
        <title>Desulfuribacillus arsenicus sp. nov., an obligately anaerobic, dissimilatory arsenic- and antimonate-reducing bacterium isolated from anoxic sediments.</title>
        <authorList>
            <person name="Abin C.A."/>
            <person name="Hollibaugh J.T."/>
        </authorList>
    </citation>
    <scope>NUCLEOTIDE SEQUENCE [LARGE SCALE GENOMIC DNA]</scope>
    <source>
        <strain evidence="2 3">MLFW-2</strain>
    </source>
</reference>
<dbReference type="RefSeq" id="WP_069702214.1">
    <property type="nucleotide sequence ID" value="NZ_MJAT01000022.1"/>
</dbReference>
<comment type="caution">
    <text evidence="2">The sequence shown here is derived from an EMBL/GenBank/DDBJ whole genome shotgun (WGS) entry which is preliminary data.</text>
</comment>
<name>A0A1E5L5T0_9FIRM</name>
<gene>
    <name evidence="2" type="ORF">BHU72_04675</name>
</gene>
<evidence type="ECO:0000313" key="3">
    <source>
        <dbReference type="Proteomes" id="UP000095255"/>
    </source>
</evidence>
<sequence length="179" mass="20006">MKWKGILAGVFFIVGISAIFYYVERGPEFNHTFNENLLVIEDSVYEVLTEEEISRLQDFARRAIIASNGKPSLYSPHAKFLSNGALLAYMMFVNNTGETVTNLHSMSVKIIGGKNQTIAGGVFNTLKNMPPIEDGNIFLFSVVFHPDKITEEADLSSYMTESFFEYEVAPSGTQSEQQP</sequence>
<keyword evidence="1" id="KW-0472">Membrane</keyword>
<evidence type="ECO:0000313" key="2">
    <source>
        <dbReference type="EMBL" id="OEH85388.1"/>
    </source>
</evidence>
<proteinExistence type="predicted"/>
<keyword evidence="1" id="KW-0812">Transmembrane</keyword>
<feature type="transmembrane region" description="Helical" evidence="1">
    <location>
        <begin position="6"/>
        <end position="23"/>
    </location>
</feature>
<organism evidence="2 3">
    <name type="scientific">Desulfuribacillus stibiiarsenatis</name>
    <dbReference type="NCBI Taxonomy" id="1390249"/>
    <lineage>
        <taxon>Bacteria</taxon>
        <taxon>Bacillati</taxon>
        <taxon>Bacillota</taxon>
        <taxon>Desulfuribacillia</taxon>
        <taxon>Desulfuribacillales</taxon>
        <taxon>Desulfuribacillaceae</taxon>
        <taxon>Desulfuribacillus</taxon>
    </lineage>
</organism>
<accession>A0A1E5L5T0</accession>
<dbReference type="AlphaFoldDB" id="A0A1E5L5T0"/>
<dbReference type="Proteomes" id="UP000095255">
    <property type="component" value="Unassembled WGS sequence"/>
</dbReference>